<keyword evidence="1" id="KW-1133">Transmembrane helix</keyword>
<sequence length="198" mass="22948">MRISISTIFYAIPIIAFFVYVSVNVDMDQQEAYDRMEQAALEVVGKETNIPADILPERKSENGHLTSLKKIEVSMGGREGYLVDIHLIGNQYSSKQKAYEEMAKSTFEITKGVLEEPWYKRLAMIFSTQNINMVDVYWYMPVQQNDGTYVLTRVLGRTRLDTLDKQYKQWLQGDYDLSEAIENDFRADDVPFITKETK</sequence>
<dbReference type="Proteomes" id="UP001589836">
    <property type="component" value="Unassembled WGS sequence"/>
</dbReference>
<evidence type="ECO:0000256" key="1">
    <source>
        <dbReference type="SAM" id="Phobius"/>
    </source>
</evidence>
<dbReference type="EMBL" id="JBHLTP010000024">
    <property type="protein sequence ID" value="MFC0526027.1"/>
    <property type="molecule type" value="Genomic_DNA"/>
</dbReference>
<reference evidence="2 3" key="1">
    <citation type="submission" date="2024-09" db="EMBL/GenBank/DDBJ databases">
        <authorList>
            <person name="Sun Q."/>
            <person name="Mori K."/>
        </authorList>
    </citation>
    <scope>NUCLEOTIDE SEQUENCE [LARGE SCALE GENOMIC DNA]</scope>
    <source>
        <strain evidence="2 3">NCAIM B.02529</strain>
    </source>
</reference>
<protein>
    <submittedName>
        <fullName evidence="2">Uncharacterized protein</fullName>
    </submittedName>
</protein>
<feature type="transmembrane region" description="Helical" evidence="1">
    <location>
        <begin position="7"/>
        <end position="25"/>
    </location>
</feature>
<keyword evidence="3" id="KW-1185">Reference proteome</keyword>
<evidence type="ECO:0000313" key="3">
    <source>
        <dbReference type="Proteomes" id="UP001589836"/>
    </source>
</evidence>
<gene>
    <name evidence="2" type="ORF">ACFFGV_20845</name>
</gene>
<dbReference type="RefSeq" id="WP_377351882.1">
    <property type="nucleotide sequence ID" value="NZ_JBHLTP010000024.1"/>
</dbReference>
<name>A0ABV6LUE1_9BACI</name>
<keyword evidence="1" id="KW-0812">Transmembrane</keyword>
<evidence type="ECO:0000313" key="2">
    <source>
        <dbReference type="EMBL" id="MFC0526027.1"/>
    </source>
</evidence>
<comment type="caution">
    <text evidence="2">The sequence shown here is derived from an EMBL/GenBank/DDBJ whole genome shotgun (WGS) entry which is preliminary data.</text>
</comment>
<keyword evidence="1" id="KW-0472">Membrane</keyword>
<accession>A0ABV6LUE1</accession>
<proteinExistence type="predicted"/>
<organism evidence="2 3">
    <name type="scientific">Pontibacillus salicampi</name>
    <dbReference type="NCBI Taxonomy" id="1449801"/>
    <lineage>
        <taxon>Bacteria</taxon>
        <taxon>Bacillati</taxon>
        <taxon>Bacillota</taxon>
        <taxon>Bacilli</taxon>
        <taxon>Bacillales</taxon>
        <taxon>Bacillaceae</taxon>
        <taxon>Pontibacillus</taxon>
    </lineage>
</organism>